<feature type="transmembrane region" description="Helical" evidence="1">
    <location>
        <begin position="59"/>
        <end position="79"/>
    </location>
</feature>
<evidence type="ECO:0000256" key="1">
    <source>
        <dbReference type="SAM" id="Phobius"/>
    </source>
</evidence>
<dbReference type="Proteomes" id="UP000323242">
    <property type="component" value="Unassembled WGS sequence"/>
</dbReference>
<name>A0A5D4JLP6_9ACTN</name>
<keyword evidence="1" id="KW-0472">Membrane</keyword>
<evidence type="ECO:0000313" key="3">
    <source>
        <dbReference type="Proteomes" id="UP000323242"/>
    </source>
</evidence>
<proteinExistence type="predicted"/>
<dbReference type="AlphaFoldDB" id="A0A5D4JLP6"/>
<feature type="transmembrane region" description="Helical" evidence="1">
    <location>
        <begin position="91"/>
        <end position="108"/>
    </location>
</feature>
<reference evidence="2 3" key="1">
    <citation type="submission" date="2019-08" db="EMBL/GenBank/DDBJ databases">
        <title>Draft genome for granaticin producer strain Streptomyces parvus C05.</title>
        <authorList>
            <person name="Gonzalez-Pimentel J.L."/>
        </authorList>
    </citation>
    <scope>NUCLEOTIDE SEQUENCE [LARGE SCALE GENOMIC DNA]</scope>
    <source>
        <strain evidence="2 3">C05</strain>
    </source>
</reference>
<keyword evidence="1" id="KW-0812">Transmembrane</keyword>
<keyword evidence="3" id="KW-1185">Reference proteome</keyword>
<dbReference type="RefSeq" id="WP_148901203.1">
    <property type="nucleotide sequence ID" value="NZ_VSZQ01000003.1"/>
</dbReference>
<dbReference type="Pfam" id="PF19545">
    <property type="entry name" value="DUF6069"/>
    <property type="match status" value="1"/>
</dbReference>
<evidence type="ECO:0000313" key="2">
    <source>
        <dbReference type="EMBL" id="TYR66397.1"/>
    </source>
</evidence>
<accession>A0A5D4JLP6</accession>
<feature type="transmembrane region" description="Helical" evidence="1">
    <location>
        <begin position="120"/>
        <end position="137"/>
    </location>
</feature>
<feature type="transmembrane region" description="Helical" evidence="1">
    <location>
        <begin position="20"/>
        <end position="39"/>
    </location>
</feature>
<sequence>MSSGTRAAQSSTATTSPVRLRAIAVVGGTVAALVVWGIGKASGAELEVIQTKGDPAMEVGFAAVTAAALFTSLIGWGVLALLEKFAPAKSVLIWTVLASAVAVLSIFPVLSAEASDGTKAVLPLVHLAVAAVVIPLMRRSAASSR</sequence>
<dbReference type="EMBL" id="VSZQ01000003">
    <property type="protein sequence ID" value="TYR66397.1"/>
    <property type="molecule type" value="Genomic_DNA"/>
</dbReference>
<comment type="caution">
    <text evidence="2">The sequence shown here is derived from an EMBL/GenBank/DDBJ whole genome shotgun (WGS) entry which is preliminary data.</text>
</comment>
<keyword evidence="1" id="KW-1133">Transmembrane helix</keyword>
<protein>
    <submittedName>
        <fullName evidence="2">Uncharacterized protein</fullName>
    </submittedName>
</protein>
<organism evidence="2 3">
    <name type="scientific">Streptomyces parvus</name>
    <dbReference type="NCBI Taxonomy" id="66428"/>
    <lineage>
        <taxon>Bacteria</taxon>
        <taxon>Bacillati</taxon>
        <taxon>Actinomycetota</taxon>
        <taxon>Actinomycetes</taxon>
        <taxon>Kitasatosporales</taxon>
        <taxon>Streptomycetaceae</taxon>
        <taxon>Streptomyces</taxon>
    </lineage>
</organism>
<gene>
    <name evidence="2" type="ORF">FY004_00955</name>
</gene>
<dbReference type="InterPro" id="IPR045713">
    <property type="entry name" value="DUF6069"/>
</dbReference>